<reference evidence="2" key="2">
    <citation type="submission" date="2015-03" db="EMBL/GenBank/DDBJ databases">
        <authorList>
            <person name="Welte C."/>
            <person name="de Graaf R."/>
            <person name="van den Bosch T.J.M."/>
            <person name="Op den Camp H."/>
            <person name="van Dam N."/>
            <person name="Jetten M."/>
        </authorList>
    </citation>
    <scope>NUCLEOTIDE SEQUENCE</scope>
    <source>
        <plasmid evidence="2">Drgb1</plasmid>
    </source>
</reference>
<evidence type="ECO:0000313" key="2">
    <source>
        <dbReference type="EMBL" id="AKG47511.1"/>
    </source>
</evidence>
<gene>
    <name evidence="2" type="ORF">pA_00071</name>
</gene>
<feature type="domain" description="HTH cro/C1-type" evidence="1">
    <location>
        <begin position="12"/>
        <end position="67"/>
    </location>
</feature>
<protein>
    <recommendedName>
        <fullName evidence="1">HTH cro/C1-type domain-containing protein</fullName>
    </recommendedName>
</protein>
<dbReference type="Gene3D" id="1.10.260.40">
    <property type="entry name" value="lambda repressor-like DNA-binding domains"/>
    <property type="match status" value="1"/>
</dbReference>
<dbReference type="SMART" id="SM00530">
    <property type="entry name" value="HTH_XRE"/>
    <property type="match status" value="1"/>
</dbReference>
<dbReference type="AlphaFoldDB" id="A0A0K0MNM4"/>
<reference evidence="2" key="1">
    <citation type="journal article" date="2015" name="Environ. Microbiol.">
        <title>Plasmids from the gut microbiome of cabbage root fly larvae encode SaxA that catalyses the conversion of the plant toxin 2-phenylethyl isothiocyanate.</title>
        <authorList>
            <person name="Welte C.U."/>
            <person name="de Graaf R.M."/>
            <person name="van den Bosch T.J."/>
            <person name="Op den Camp H.J."/>
            <person name="van Dam N.M."/>
            <person name="Jetten M.S."/>
        </authorList>
    </citation>
    <scope>NUCLEOTIDE SEQUENCE</scope>
    <source>
        <plasmid evidence="2">Drgb1</plasmid>
    </source>
</reference>
<dbReference type="PROSITE" id="PS50943">
    <property type="entry name" value="HTH_CROC1"/>
    <property type="match status" value="1"/>
</dbReference>
<sequence>MTKDNNVIGNFLSAAILASGKSQSQVADEVGYSSHNNVSMLKSGKMLFPPEKIEIFAKVLSVDEGHLFRIVMQTRYPELYALYTRNSDVLSEDEKMVLENYRQYKGEENPDMAVAKIKADEFIKKATS</sequence>
<keyword evidence="2" id="KW-0614">Plasmid</keyword>
<dbReference type="RefSeq" id="WP_181374676.1">
    <property type="nucleotide sequence ID" value="NZ_KP942676.1"/>
</dbReference>
<geneLocation type="plasmid" evidence="2">
    <name>Drgb1</name>
</geneLocation>
<dbReference type="InterPro" id="IPR010982">
    <property type="entry name" value="Lambda_DNA-bd_dom_sf"/>
</dbReference>
<evidence type="ECO:0000259" key="1">
    <source>
        <dbReference type="PROSITE" id="PS50943"/>
    </source>
</evidence>
<dbReference type="InterPro" id="IPR001387">
    <property type="entry name" value="Cro/C1-type_HTH"/>
</dbReference>
<dbReference type="SUPFAM" id="SSF47413">
    <property type="entry name" value="lambda repressor-like DNA-binding domains"/>
    <property type="match status" value="1"/>
</dbReference>
<dbReference type="GO" id="GO:0003677">
    <property type="term" value="F:DNA binding"/>
    <property type="evidence" value="ECO:0007669"/>
    <property type="project" value="InterPro"/>
</dbReference>
<organism evidence="2">
    <name type="scientific">Pectobacterium carotovorum</name>
    <name type="common">Erwinia carotovora</name>
    <dbReference type="NCBI Taxonomy" id="554"/>
    <lineage>
        <taxon>Bacteria</taxon>
        <taxon>Pseudomonadati</taxon>
        <taxon>Pseudomonadota</taxon>
        <taxon>Gammaproteobacteria</taxon>
        <taxon>Enterobacterales</taxon>
        <taxon>Pectobacteriaceae</taxon>
        <taxon>Pectobacterium</taxon>
    </lineage>
</organism>
<name>A0A0K0MNM4_PECCA</name>
<accession>A0A0K0MNM4</accession>
<proteinExistence type="predicted"/>
<dbReference type="CDD" id="cd00093">
    <property type="entry name" value="HTH_XRE"/>
    <property type="match status" value="1"/>
</dbReference>
<dbReference type="EMBL" id="KP942676">
    <property type="protein sequence ID" value="AKG47511.1"/>
    <property type="molecule type" value="Genomic_DNA"/>
</dbReference>